<feature type="binding site" evidence="10 11">
    <location>
        <position position="191"/>
    </location>
    <ligand>
        <name>Mg(2+)</name>
        <dbReference type="ChEBI" id="CHEBI:18420"/>
        <label>2</label>
    </ligand>
</feature>
<dbReference type="OrthoDB" id="9804088at2"/>
<dbReference type="UniPathway" id="UPA00047">
    <property type="reaction ID" value="UER00056"/>
</dbReference>
<dbReference type="NCBIfam" id="TIGR00465">
    <property type="entry name" value="ilvC"/>
    <property type="match status" value="1"/>
</dbReference>
<feature type="binding site" evidence="10 11">
    <location>
        <position position="252"/>
    </location>
    <ligand>
        <name>substrate</name>
    </ligand>
</feature>
<comment type="catalytic activity">
    <reaction evidence="10">
        <text>(2R,3R)-2,3-dihydroxy-3-methylpentanoate + NADP(+) = (S)-2-ethyl-2-hydroxy-3-oxobutanoate + NADPH + H(+)</text>
        <dbReference type="Rhea" id="RHEA:13493"/>
        <dbReference type="ChEBI" id="CHEBI:15378"/>
        <dbReference type="ChEBI" id="CHEBI:49256"/>
        <dbReference type="ChEBI" id="CHEBI:49258"/>
        <dbReference type="ChEBI" id="CHEBI:57783"/>
        <dbReference type="ChEBI" id="CHEBI:58349"/>
        <dbReference type="EC" id="1.1.1.86"/>
    </reaction>
</comment>
<dbReference type="InterPro" id="IPR008927">
    <property type="entry name" value="6-PGluconate_DH-like_C_sf"/>
</dbReference>
<reference evidence="14 15" key="1">
    <citation type="submission" date="2018-06" db="EMBL/GenBank/DDBJ databases">
        <title>Genomic Encyclopedia of Type Strains, Phase IV (KMG-IV): sequencing the most valuable type-strain genomes for metagenomic binning, comparative biology and taxonomic classification.</title>
        <authorList>
            <person name="Goeker M."/>
        </authorList>
    </citation>
    <scope>NUCLEOTIDE SEQUENCE [LARGE SCALE GENOMIC DNA]</scope>
    <source>
        <strain evidence="14 15">DSM 5</strain>
    </source>
</reference>
<feature type="binding site" evidence="10 11">
    <location>
        <position position="227"/>
    </location>
    <ligand>
        <name>Mg(2+)</name>
        <dbReference type="ChEBI" id="CHEBI:18420"/>
        <label>2</label>
    </ligand>
</feature>
<dbReference type="InterPro" id="IPR014359">
    <property type="entry name" value="KARI_prok"/>
</dbReference>
<comment type="cofactor">
    <cofactor evidence="10">
        <name>Mg(2+)</name>
        <dbReference type="ChEBI" id="CHEBI:18420"/>
    </cofactor>
    <text evidence="10">Binds 2 magnesium ions per subunit.</text>
</comment>
<dbReference type="PANTHER" id="PTHR21371">
    <property type="entry name" value="KETOL-ACID REDUCTOISOMERASE, MITOCHONDRIAL"/>
    <property type="match status" value="1"/>
</dbReference>
<evidence type="ECO:0000256" key="11">
    <source>
        <dbReference type="PROSITE-ProRule" id="PRU01198"/>
    </source>
</evidence>
<feature type="active site" evidence="10">
    <location>
        <position position="108"/>
    </location>
</feature>
<dbReference type="GO" id="GO:0005829">
    <property type="term" value="C:cytosol"/>
    <property type="evidence" value="ECO:0007669"/>
    <property type="project" value="TreeGrafter"/>
</dbReference>
<evidence type="ECO:0000313" key="15">
    <source>
        <dbReference type="Proteomes" id="UP000248646"/>
    </source>
</evidence>
<dbReference type="InterPro" id="IPR036291">
    <property type="entry name" value="NAD(P)-bd_dom_sf"/>
</dbReference>
<dbReference type="NCBIfam" id="NF004017">
    <property type="entry name" value="PRK05479.1"/>
    <property type="match status" value="1"/>
</dbReference>
<feature type="domain" description="KARI N-terminal Rossmann" evidence="12">
    <location>
        <begin position="2"/>
        <end position="182"/>
    </location>
</feature>
<dbReference type="InterPro" id="IPR013023">
    <property type="entry name" value="KARI"/>
</dbReference>
<accession>A0A2W7MMY2</accession>
<keyword evidence="10" id="KW-0521">NADP</keyword>
<dbReference type="NCBIfam" id="NF009940">
    <property type="entry name" value="PRK13403.1"/>
    <property type="match status" value="1"/>
</dbReference>
<dbReference type="SUPFAM" id="SSF48179">
    <property type="entry name" value="6-phosphogluconate dehydrogenase C-terminal domain-like"/>
    <property type="match status" value="1"/>
</dbReference>
<comment type="caution">
    <text evidence="14">The sequence shown here is derived from an EMBL/GenBank/DDBJ whole genome shotgun (WGS) entry which is preliminary data.</text>
</comment>
<comment type="pathway">
    <text evidence="3 10">Amino-acid biosynthesis; L-isoleucine biosynthesis; L-isoleucine from 2-oxobutanoate: step 2/4.</text>
</comment>
<dbReference type="Pfam" id="PF07991">
    <property type="entry name" value="KARI_N"/>
    <property type="match status" value="1"/>
</dbReference>
<dbReference type="HAMAP" id="MF_00435">
    <property type="entry name" value="IlvC"/>
    <property type="match status" value="1"/>
</dbReference>
<dbReference type="InterPro" id="IPR013116">
    <property type="entry name" value="KARI_N"/>
</dbReference>
<proteinExistence type="inferred from homology"/>
<keyword evidence="15" id="KW-1185">Reference proteome</keyword>
<keyword evidence="7 10" id="KW-0460">Magnesium</keyword>
<dbReference type="PIRSF" id="PIRSF000116">
    <property type="entry name" value="IlvC_gammaproteo"/>
    <property type="match status" value="1"/>
</dbReference>
<dbReference type="PANTHER" id="PTHR21371:SF1">
    <property type="entry name" value="KETOL-ACID REDUCTOISOMERASE, MITOCHONDRIAL"/>
    <property type="match status" value="1"/>
</dbReference>
<comment type="similarity">
    <text evidence="4 10 11">Belongs to the ketol-acid reductoisomerase family.</text>
</comment>
<name>A0A2W7MMY2_9BACI</name>
<dbReference type="GO" id="GO:0016853">
    <property type="term" value="F:isomerase activity"/>
    <property type="evidence" value="ECO:0007669"/>
    <property type="project" value="UniProtKB-KW"/>
</dbReference>
<dbReference type="Pfam" id="PF01450">
    <property type="entry name" value="KARI_C"/>
    <property type="match status" value="1"/>
</dbReference>
<feature type="binding site" evidence="10 11">
    <location>
        <position position="191"/>
    </location>
    <ligand>
        <name>Mg(2+)</name>
        <dbReference type="ChEBI" id="CHEBI:18420"/>
        <label>1</label>
    </ligand>
</feature>
<comment type="catalytic activity">
    <reaction evidence="10">
        <text>(2R)-2,3-dihydroxy-3-methylbutanoate + NADP(+) = (2S)-2-acetolactate + NADPH + H(+)</text>
        <dbReference type="Rhea" id="RHEA:22068"/>
        <dbReference type="ChEBI" id="CHEBI:15378"/>
        <dbReference type="ChEBI" id="CHEBI:49072"/>
        <dbReference type="ChEBI" id="CHEBI:57783"/>
        <dbReference type="ChEBI" id="CHEBI:58349"/>
        <dbReference type="ChEBI" id="CHEBI:58476"/>
        <dbReference type="EC" id="1.1.1.86"/>
    </reaction>
</comment>
<comment type="function">
    <text evidence="1 10">Involved in the biosynthesis of branched-chain amino acids (BCAA). Catalyzes an alkyl-migration followed by a ketol-acid reduction of (S)-2-acetolactate (S2AL) to yield (R)-2,3-dihydroxy-isovalerate. In the isomerase reaction, S2AL is rearranged via a Mg-dependent methyl migration to produce 3-hydroxy-3-methyl-2-ketobutyrate (HMKB). In the reductase reaction, this 2-ketoacid undergoes a metal-dependent reduction by NADPH to yield (R)-2,3-dihydroxy-isovalerate.</text>
</comment>
<evidence type="ECO:0000259" key="13">
    <source>
        <dbReference type="PROSITE" id="PS51851"/>
    </source>
</evidence>
<comment type="pathway">
    <text evidence="2 10">Amino-acid biosynthesis; L-valine biosynthesis; L-valine from pyruvate: step 2/4.</text>
</comment>
<dbReference type="AlphaFoldDB" id="A0A2W7MMY2"/>
<keyword evidence="8 10" id="KW-0560">Oxidoreductase</keyword>
<comment type="caution">
    <text evidence="10">Lacks conserved residue(s) required for the propagation of feature annotation.</text>
</comment>
<feature type="binding site" evidence="10 11">
    <location>
        <position position="195"/>
    </location>
    <ligand>
        <name>Mg(2+)</name>
        <dbReference type="ChEBI" id="CHEBI:18420"/>
        <label>1</label>
    </ligand>
</feature>
<evidence type="ECO:0000256" key="7">
    <source>
        <dbReference type="ARBA" id="ARBA00022842"/>
    </source>
</evidence>
<evidence type="ECO:0000256" key="8">
    <source>
        <dbReference type="ARBA" id="ARBA00023002"/>
    </source>
</evidence>
<protein>
    <recommendedName>
        <fullName evidence="10">Ketol-acid reductoisomerase (NADP(+))</fullName>
        <shortName evidence="10">KARI</shortName>
        <ecNumber evidence="10">1.1.1.86</ecNumber>
    </recommendedName>
    <alternativeName>
        <fullName evidence="10">Acetohydroxy-acid isomeroreductase</fullName>
        <shortName evidence="10">AHIR</shortName>
    </alternativeName>
    <alternativeName>
        <fullName evidence="10">Alpha-keto-beta-hydroxylacyl reductoisomerase</fullName>
    </alternativeName>
</protein>
<dbReference type="Gene3D" id="6.10.240.10">
    <property type="match status" value="1"/>
</dbReference>
<feature type="binding site" evidence="10">
    <location>
        <position position="53"/>
    </location>
    <ligand>
        <name>NADP(+)</name>
        <dbReference type="ChEBI" id="CHEBI:58349"/>
    </ligand>
</feature>
<dbReference type="PROSITE" id="PS51851">
    <property type="entry name" value="KARI_C"/>
    <property type="match status" value="1"/>
</dbReference>
<evidence type="ECO:0000256" key="9">
    <source>
        <dbReference type="ARBA" id="ARBA00023304"/>
    </source>
</evidence>
<evidence type="ECO:0000256" key="5">
    <source>
        <dbReference type="ARBA" id="ARBA00022605"/>
    </source>
</evidence>
<evidence type="ECO:0000256" key="10">
    <source>
        <dbReference type="HAMAP-Rule" id="MF_00435"/>
    </source>
</evidence>
<dbReference type="GO" id="GO:0009097">
    <property type="term" value="P:isoleucine biosynthetic process"/>
    <property type="evidence" value="ECO:0007669"/>
    <property type="project" value="UniProtKB-UniRule"/>
</dbReference>
<feature type="domain" description="KARI C-terminal knotted" evidence="13">
    <location>
        <begin position="183"/>
        <end position="328"/>
    </location>
</feature>
<dbReference type="PROSITE" id="PS51850">
    <property type="entry name" value="KARI_N"/>
    <property type="match status" value="1"/>
</dbReference>
<dbReference type="GO" id="GO:0004455">
    <property type="term" value="F:ketol-acid reductoisomerase activity"/>
    <property type="evidence" value="ECO:0007669"/>
    <property type="project" value="UniProtKB-UniRule"/>
</dbReference>
<dbReference type="InterPro" id="IPR000506">
    <property type="entry name" value="KARI_C"/>
</dbReference>
<dbReference type="SUPFAM" id="SSF51735">
    <property type="entry name" value="NAD(P)-binding Rossmann-fold domains"/>
    <property type="match status" value="1"/>
</dbReference>
<gene>
    <name evidence="10" type="primary">ilvC</name>
    <name evidence="14" type="ORF">C7437_1011369</name>
</gene>
<feature type="binding site" evidence="10">
    <location>
        <position position="49"/>
    </location>
    <ligand>
        <name>NADP(+)</name>
        <dbReference type="ChEBI" id="CHEBI:58349"/>
    </ligand>
</feature>
<dbReference type="GO" id="GO:0050661">
    <property type="term" value="F:NADP binding"/>
    <property type="evidence" value="ECO:0007669"/>
    <property type="project" value="InterPro"/>
</dbReference>
<dbReference type="Proteomes" id="UP000248646">
    <property type="component" value="Unassembled WGS sequence"/>
</dbReference>
<keyword evidence="6 10" id="KW-0479">Metal-binding</keyword>
<feature type="binding site" evidence="10">
    <location>
        <position position="134"/>
    </location>
    <ligand>
        <name>NADP(+)</name>
        <dbReference type="ChEBI" id="CHEBI:58349"/>
    </ligand>
</feature>
<dbReference type="FunFam" id="3.40.50.720:FF:000023">
    <property type="entry name" value="Ketol-acid reductoisomerase (NADP(+))"/>
    <property type="match status" value="1"/>
</dbReference>
<dbReference type="EC" id="1.1.1.86" evidence="10"/>
<organism evidence="14 15">
    <name type="scientific">Psychrobacillus insolitus</name>
    <dbReference type="NCBI Taxonomy" id="1461"/>
    <lineage>
        <taxon>Bacteria</taxon>
        <taxon>Bacillati</taxon>
        <taxon>Bacillota</taxon>
        <taxon>Bacilli</taxon>
        <taxon>Bacillales</taxon>
        <taxon>Bacillaceae</taxon>
        <taxon>Psychrobacillus</taxon>
    </lineage>
</organism>
<dbReference type="GO" id="GO:0009099">
    <property type="term" value="P:L-valine biosynthetic process"/>
    <property type="evidence" value="ECO:0007669"/>
    <property type="project" value="UniProtKB-UniRule"/>
</dbReference>
<sequence length="345" mass="37605">MAKMYYDADINEGILKDGKTIAIIGYGSQGHAHALNLKDSGFNVIVGIRPGKSFDQATADGLEVLTVKEAAEKADLIMILLPDERQKAVYDAEIQPALKAGKTLVFAHGFNVHFDQIKPPADVDVFLVAPKGPGHLVRRTYEAGAGVPGLFAVYQDATGNAKELALAYAKGIGATRAGVLETTFKEETETDLFGEQAVLCGSTTAIVKAGFETLVEAGYQPELAYFETLHELKLIVDLMYEGGMATMRSSISDTAEWGDFVSGPRIIDASVKDRMKDVLTDIQDGTFAREWIKENETDRPKYNAIKKAESEHQIEEVGAKLRAMMPFINEGKKQVKKEVVNSAQN</sequence>
<evidence type="ECO:0000256" key="4">
    <source>
        <dbReference type="ARBA" id="ARBA00010318"/>
    </source>
</evidence>
<dbReference type="Gene3D" id="3.40.50.720">
    <property type="entry name" value="NAD(P)-binding Rossmann-like Domain"/>
    <property type="match status" value="1"/>
</dbReference>
<feature type="binding site" evidence="10 11">
    <location>
        <position position="231"/>
    </location>
    <ligand>
        <name>Mg(2+)</name>
        <dbReference type="ChEBI" id="CHEBI:18420"/>
        <label>2</label>
    </ligand>
</feature>
<dbReference type="EMBL" id="QKZI01000001">
    <property type="protein sequence ID" value="PZX08245.1"/>
    <property type="molecule type" value="Genomic_DNA"/>
</dbReference>
<keyword evidence="14" id="KW-0413">Isomerase</keyword>
<evidence type="ECO:0000256" key="1">
    <source>
        <dbReference type="ARBA" id="ARBA00002172"/>
    </source>
</evidence>
<feature type="binding site" evidence="10">
    <location>
        <begin position="26"/>
        <end position="29"/>
    </location>
    <ligand>
        <name>NADP(+)</name>
        <dbReference type="ChEBI" id="CHEBI:58349"/>
    </ligand>
</feature>
<evidence type="ECO:0000259" key="12">
    <source>
        <dbReference type="PROSITE" id="PS51850"/>
    </source>
</evidence>
<evidence type="ECO:0000256" key="2">
    <source>
        <dbReference type="ARBA" id="ARBA00004864"/>
    </source>
</evidence>
<evidence type="ECO:0000256" key="3">
    <source>
        <dbReference type="ARBA" id="ARBA00004885"/>
    </source>
</evidence>
<evidence type="ECO:0000313" key="14">
    <source>
        <dbReference type="EMBL" id="PZX08245.1"/>
    </source>
</evidence>
<keyword evidence="9 10" id="KW-0100">Branched-chain amino acid biosynthesis</keyword>
<keyword evidence="5 10" id="KW-0028">Amino-acid biosynthesis</keyword>
<dbReference type="GO" id="GO:0000287">
    <property type="term" value="F:magnesium ion binding"/>
    <property type="evidence" value="ECO:0007669"/>
    <property type="project" value="UniProtKB-UniRule"/>
</dbReference>
<dbReference type="UniPathway" id="UPA00049">
    <property type="reaction ID" value="UER00060"/>
</dbReference>
<evidence type="ECO:0000256" key="6">
    <source>
        <dbReference type="ARBA" id="ARBA00022723"/>
    </source>
</evidence>
<dbReference type="RefSeq" id="WP_111438832.1">
    <property type="nucleotide sequence ID" value="NZ_QKZI01000001.1"/>
</dbReference>